<comment type="caution">
    <text evidence="6">The sequence shown here is derived from an EMBL/GenBank/DDBJ whole genome shotgun (WGS) entry which is preliminary data.</text>
</comment>
<dbReference type="GO" id="GO:0010774">
    <property type="term" value="P:meiotic strand invasion involved in reciprocal meiotic recombination"/>
    <property type="evidence" value="ECO:0007669"/>
    <property type="project" value="TreeGrafter"/>
</dbReference>
<dbReference type="GO" id="GO:0120230">
    <property type="term" value="F:recombinase activator activity"/>
    <property type="evidence" value="ECO:0007669"/>
    <property type="project" value="TreeGrafter"/>
</dbReference>
<feature type="compositionally biased region" description="Polar residues" evidence="5">
    <location>
        <begin position="43"/>
        <end position="55"/>
    </location>
</feature>
<dbReference type="GO" id="GO:0120231">
    <property type="term" value="C:DNA recombinase auxiliary factor complex"/>
    <property type="evidence" value="ECO:0007669"/>
    <property type="project" value="TreeGrafter"/>
</dbReference>
<keyword evidence="2" id="KW-0233">DNA recombination</keyword>
<evidence type="ECO:0000256" key="1">
    <source>
        <dbReference type="ARBA" id="ARBA00004123"/>
    </source>
</evidence>
<keyword evidence="7" id="KW-1185">Reference proteome</keyword>
<name>A0A6V8HNM6_TALPI</name>
<dbReference type="GO" id="GO:0003690">
    <property type="term" value="F:double-stranded DNA binding"/>
    <property type="evidence" value="ECO:0007669"/>
    <property type="project" value="TreeGrafter"/>
</dbReference>
<evidence type="ECO:0000256" key="2">
    <source>
        <dbReference type="ARBA" id="ARBA00023172"/>
    </source>
</evidence>
<proteinExistence type="predicted"/>
<dbReference type="GO" id="GO:0000794">
    <property type="term" value="C:condensed nuclear chromosome"/>
    <property type="evidence" value="ECO:0007669"/>
    <property type="project" value="TreeGrafter"/>
</dbReference>
<keyword evidence="4" id="KW-0469">Meiosis</keyword>
<sequence length="176" mass="19976">MAPRKKKEKDEKEPGDSGSALILEYLSKQMVYHAIQQVDANDPTGNESNDSNQATKDLEEQISALKIREKDLREMLAKANAVIPLSVLKDQIANLEEKKALLTSQVSTLSAEMQESSSCVCKEDFDRIDLEWRKWHAQVTSRKRIFLEFWSRCTEVLPEDMTPGDLKETLGIEGSF</sequence>
<dbReference type="PANTHER" id="PTHR15938">
    <property type="entry name" value="TBP-1 INTERACTING PROTEIN"/>
    <property type="match status" value="1"/>
</dbReference>
<reference evidence="7" key="1">
    <citation type="journal article" date="2015" name="Genome Announc.">
        <title>Draft genome sequence of Talaromyces cellulolyticus strain Y-94, a source of lignocellulosic biomass-degrading enzymes.</title>
        <authorList>
            <person name="Fujii T."/>
            <person name="Koike H."/>
            <person name="Sawayama S."/>
            <person name="Yano S."/>
            <person name="Inoue H."/>
        </authorList>
    </citation>
    <scope>NUCLEOTIDE SEQUENCE [LARGE SCALE GENOMIC DNA]</scope>
    <source>
        <strain evidence="7">Y-94</strain>
    </source>
</reference>
<keyword evidence="3" id="KW-0539">Nucleus</keyword>
<dbReference type="GO" id="GO:0007129">
    <property type="term" value="P:homologous chromosome pairing at meiosis"/>
    <property type="evidence" value="ECO:0007669"/>
    <property type="project" value="TreeGrafter"/>
</dbReference>
<evidence type="ECO:0000313" key="7">
    <source>
        <dbReference type="Proteomes" id="UP000053095"/>
    </source>
</evidence>
<dbReference type="PANTHER" id="PTHR15938:SF0">
    <property type="entry name" value="HOMOLOGOUS-PAIRING PROTEIN 2 HOMOLOG"/>
    <property type="match status" value="1"/>
</dbReference>
<comment type="subcellular location">
    <subcellularLocation>
        <location evidence="1">Nucleus</location>
    </subcellularLocation>
</comment>
<organism evidence="6 7">
    <name type="scientific">Talaromyces pinophilus</name>
    <name type="common">Penicillium pinophilum</name>
    <dbReference type="NCBI Taxonomy" id="128442"/>
    <lineage>
        <taxon>Eukaryota</taxon>
        <taxon>Fungi</taxon>
        <taxon>Dikarya</taxon>
        <taxon>Ascomycota</taxon>
        <taxon>Pezizomycotina</taxon>
        <taxon>Eurotiomycetes</taxon>
        <taxon>Eurotiomycetidae</taxon>
        <taxon>Eurotiales</taxon>
        <taxon>Trichocomaceae</taxon>
        <taxon>Talaromyces</taxon>
        <taxon>Talaromyces sect. Talaromyces</taxon>
    </lineage>
</organism>
<gene>
    <name evidence="6" type="ORF">TCE0_060r18539</name>
</gene>
<dbReference type="EMBL" id="DF933856">
    <property type="protein sequence ID" value="GAM43599.1"/>
    <property type="molecule type" value="Genomic_DNA"/>
</dbReference>
<evidence type="ECO:0000313" key="6">
    <source>
        <dbReference type="EMBL" id="GAM43599.1"/>
    </source>
</evidence>
<dbReference type="Proteomes" id="UP000053095">
    <property type="component" value="Unassembled WGS sequence"/>
</dbReference>
<dbReference type="GO" id="GO:0000709">
    <property type="term" value="P:meiotic joint molecule formation"/>
    <property type="evidence" value="ECO:0007669"/>
    <property type="project" value="TreeGrafter"/>
</dbReference>
<evidence type="ECO:0000256" key="4">
    <source>
        <dbReference type="ARBA" id="ARBA00023254"/>
    </source>
</evidence>
<feature type="region of interest" description="Disordered" evidence="5">
    <location>
        <begin position="36"/>
        <end position="57"/>
    </location>
</feature>
<evidence type="ECO:0000256" key="5">
    <source>
        <dbReference type="SAM" id="MobiDB-lite"/>
    </source>
</evidence>
<accession>A0A6V8HNM6</accession>
<evidence type="ECO:0000256" key="3">
    <source>
        <dbReference type="ARBA" id="ARBA00023242"/>
    </source>
</evidence>
<dbReference type="AlphaFoldDB" id="A0A6V8HNM6"/>
<protein>
    <submittedName>
        <fullName evidence="6">TBP interacting domain protein</fullName>
    </submittedName>
</protein>